<accession>A0AAV7XD16</accession>
<sequence>MICGRTKPGCSMQHICRKECHVPCGGCDVKVEKELPCGHKYKLECQADPADKQCTYRCKRVAACGHACGKLCHEPCTPCLTKVS</sequence>
<evidence type="ECO:0008006" key="3">
    <source>
        <dbReference type="Google" id="ProtNLM"/>
    </source>
</evidence>
<evidence type="ECO:0000313" key="2">
    <source>
        <dbReference type="Proteomes" id="UP001075354"/>
    </source>
</evidence>
<dbReference type="Proteomes" id="UP001075354">
    <property type="component" value="Chromosome 13"/>
</dbReference>
<evidence type="ECO:0000313" key="1">
    <source>
        <dbReference type="EMBL" id="KAJ1521699.1"/>
    </source>
</evidence>
<dbReference type="AlphaFoldDB" id="A0AAV7XD16"/>
<dbReference type="EMBL" id="JAPTSV010000013">
    <property type="protein sequence ID" value="KAJ1521699.1"/>
    <property type="molecule type" value="Genomic_DNA"/>
</dbReference>
<organism evidence="1 2">
    <name type="scientific">Megalurothrips usitatus</name>
    <name type="common">bean blossom thrips</name>
    <dbReference type="NCBI Taxonomy" id="439358"/>
    <lineage>
        <taxon>Eukaryota</taxon>
        <taxon>Metazoa</taxon>
        <taxon>Ecdysozoa</taxon>
        <taxon>Arthropoda</taxon>
        <taxon>Hexapoda</taxon>
        <taxon>Insecta</taxon>
        <taxon>Pterygota</taxon>
        <taxon>Neoptera</taxon>
        <taxon>Paraneoptera</taxon>
        <taxon>Thysanoptera</taxon>
        <taxon>Terebrantia</taxon>
        <taxon>Thripoidea</taxon>
        <taxon>Thripidae</taxon>
        <taxon>Megalurothrips</taxon>
    </lineage>
</organism>
<comment type="caution">
    <text evidence="1">The sequence shown here is derived from an EMBL/GenBank/DDBJ whole genome shotgun (WGS) entry which is preliminary data.</text>
</comment>
<keyword evidence="2" id="KW-1185">Reference proteome</keyword>
<gene>
    <name evidence="1" type="ORF">ONE63_003342</name>
</gene>
<protein>
    <recommendedName>
        <fullName evidence="3">NFX1-type zinc finger-containing protein 1-like</fullName>
    </recommendedName>
</protein>
<proteinExistence type="predicted"/>
<name>A0AAV7XD16_9NEOP</name>
<reference evidence="1" key="1">
    <citation type="submission" date="2022-12" db="EMBL/GenBank/DDBJ databases">
        <title>Chromosome-level genome assembly of the bean flower thrips Megalurothrips usitatus.</title>
        <authorList>
            <person name="Ma L."/>
            <person name="Liu Q."/>
            <person name="Li H."/>
            <person name="Cai W."/>
        </authorList>
    </citation>
    <scope>NUCLEOTIDE SEQUENCE</scope>
    <source>
        <strain evidence="1">Cailab_2022a</strain>
    </source>
</reference>